<dbReference type="PROSITE" id="PS00028">
    <property type="entry name" value="ZINC_FINGER_C2H2_1"/>
    <property type="match status" value="1"/>
</dbReference>
<evidence type="ECO:0000256" key="2">
    <source>
        <dbReference type="SAM" id="MobiDB-lite"/>
    </source>
</evidence>
<feature type="domain" description="C2H2-type" evidence="3">
    <location>
        <begin position="313"/>
        <end position="340"/>
    </location>
</feature>
<dbReference type="EMBL" id="JAUEDM010000002">
    <property type="protein sequence ID" value="KAK3325240.1"/>
    <property type="molecule type" value="Genomic_DNA"/>
</dbReference>
<dbReference type="Gene3D" id="3.30.160.60">
    <property type="entry name" value="Classic Zinc Finger"/>
    <property type="match status" value="1"/>
</dbReference>
<dbReference type="Proteomes" id="UP001283341">
    <property type="component" value="Unassembled WGS sequence"/>
</dbReference>
<comment type="caution">
    <text evidence="4">The sequence shown here is derived from an EMBL/GenBank/DDBJ whole genome shotgun (WGS) entry which is preliminary data.</text>
</comment>
<gene>
    <name evidence="4" type="ORF">B0H66DRAFT_615721</name>
</gene>
<proteinExistence type="predicted"/>
<dbReference type="GO" id="GO:0008270">
    <property type="term" value="F:zinc ion binding"/>
    <property type="evidence" value="ECO:0007669"/>
    <property type="project" value="UniProtKB-KW"/>
</dbReference>
<feature type="compositionally biased region" description="Basic and acidic residues" evidence="2">
    <location>
        <begin position="391"/>
        <end position="400"/>
    </location>
</feature>
<evidence type="ECO:0000313" key="4">
    <source>
        <dbReference type="EMBL" id="KAK3325240.1"/>
    </source>
</evidence>
<evidence type="ECO:0000256" key="1">
    <source>
        <dbReference type="PROSITE-ProRule" id="PRU00042"/>
    </source>
</evidence>
<dbReference type="PROSITE" id="PS50157">
    <property type="entry name" value="ZINC_FINGER_C2H2_2"/>
    <property type="match status" value="1"/>
</dbReference>
<keyword evidence="1" id="KW-0863">Zinc-finger</keyword>
<sequence>MSSRDKIAFNAAKDQSGIQFSITTVPCRQLCLLTFLAARALADDAFDAGYTSPRQVFSDEPLEEGVDYVPLPWKLEMLSKAMIVPISYNTYWNIWNRTLFVAGLRDRDKMRPYAMKVGAGQRLDGSLTAPLRNYILSNSSEGWAKRRDNLPDELRSLKTGSSCANLLTKDDLTMFERRRDLSSLRKQYREAKTSDPTRAQKIKGRIKYLLDWLERLRIEEMRQEYFNTVDKLRARGARTEHLRTSQYSDPRKQRVIVGTAVASLIGTLLNDDIAPAVAGELLLSYLQGKLEGEVFSHQESGTSRESRPSTKDTRCLLCNHPYSNTSSLTRHVRRHHGDTFREPFNCLECRRVGKTCQISALPSAWSNHVRSFHGKKYTPNLWSQSTSLKLEGAKRGRSPEDTLGAPSKRTRQEEDDYTMGDFRVRWEQTPDPHAGEEFWVTGRECDQEAVPYSCTDEEGCH</sequence>
<dbReference type="InterPro" id="IPR013087">
    <property type="entry name" value="Znf_C2H2_type"/>
</dbReference>
<name>A0AAE0IHI7_9PEZI</name>
<accession>A0AAE0IHI7</accession>
<feature type="region of interest" description="Disordered" evidence="2">
    <location>
        <begin position="389"/>
        <end position="415"/>
    </location>
</feature>
<evidence type="ECO:0000313" key="5">
    <source>
        <dbReference type="Proteomes" id="UP001283341"/>
    </source>
</evidence>
<organism evidence="4 5">
    <name type="scientific">Apodospora peruviana</name>
    <dbReference type="NCBI Taxonomy" id="516989"/>
    <lineage>
        <taxon>Eukaryota</taxon>
        <taxon>Fungi</taxon>
        <taxon>Dikarya</taxon>
        <taxon>Ascomycota</taxon>
        <taxon>Pezizomycotina</taxon>
        <taxon>Sordariomycetes</taxon>
        <taxon>Sordariomycetidae</taxon>
        <taxon>Sordariales</taxon>
        <taxon>Lasiosphaeriaceae</taxon>
        <taxon>Apodospora</taxon>
    </lineage>
</organism>
<dbReference type="AlphaFoldDB" id="A0AAE0IHI7"/>
<keyword evidence="1" id="KW-0479">Metal-binding</keyword>
<keyword evidence="1" id="KW-0862">Zinc</keyword>
<protein>
    <recommendedName>
        <fullName evidence="3">C2H2-type domain-containing protein</fullName>
    </recommendedName>
</protein>
<evidence type="ECO:0000259" key="3">
    <source>
        <dbReference type="PROSITE" id="PS50157"/>
    </source>
</evidence>
<reference evidence="4" key="2">
    <citation type="submission" date="2023-06" db="EMBL/GenBank/DDBJ databases">
        <authorList>
            <consortium name="Lawrence Berkeley National Laboratory"/>
            <person name="Haridas S."/>
            <person name="Hensen N."/>
            <person name="Bonometti L."/>
            <person name="Westerberg I."/>
            <person name="Brannstrom I.O."/>
            <person name="Guillou S."/>
            <person name="Cros-Aarteil S."/>
            <person name="Calhoun S."/>
            <person name="Kuo A."/>
            <person name="Mondo S."/>
            <person name="Pangilinan J."/>
            <person name="Riley R."/>
            <person name="Labutti K."/>
            <person name="Andreopoulos B."/>
            <person name="Lipzen A."/>
            <person name="Chen C."/>
            <person name="Yanf M."/>
            <person name="Daum C."/>
            <person name="Ng V."/>
            <person name="Clum A."/>
            <person name="Steindorff A."/>
            <person name="Ohm R."/>
            <person name="Martin F."/>
            <person name="Silar P."/>
            <person name="Natvig D."/>
            <person name="Lalanne C."/>
            <person name="Gautier V."/>
            <person name="Ament-Velasquez S.L."/>
            <person name="Kruys A."/>
            <person name="Hutchinson M.I."/>
            <person name="Powell A.J."/>
            <person name="Barry K."/>
            <person name="Miller A.N."/>
            <person name="Grigoriev I.V."/>
            <person name="Debuchy R."/>
            <person name="Gladieux P."/>
            <person name="Thoren M.H."/>
            <person name="Johannesson H."/>
        </authorList>
    </citation>
    <scope>NUCLEOTIDE SEQUENCE</scope>
    <source>
        <strain evidence="4">CBS 118394</strain>
    </source>
</reference>
<keyword evidence="5" id="KW-1185">Reference proteome</keyword>
<reference evidence="4" key="1">
    <citation type="journal article" date="2023" name="Mol. Phylogenet. Evol.">
        <title>Genome-scale phylogeny and comparative genomics of the fungal order Sordariales.</title>
        <authorList>
            <person name="Hensen N."/>
            <person name="Bonometti L."/>
            <person name="Westerberg I."/>
            <person name="Brannstrom I.O."/>
            <person name="Guillou S."/>
            <person name="Cros-Aarteil S."/>
            <person name="Calhoun S."/>
            <person name="Haridas S."/>
            <person name="Kuo A."/>
            <person name="Mondo S."/>
            <person name="Pangilinan J."/>
            <person name="Riley R."/>
            <person name="LaButti K."/>
            <person name="Andreopoulos B."/>
            <person name="Lipzen A."/>
            <person name="Chen C."/>
            <person name="Yan M."/>
            <person name="Daum C."/>
            <person name="Ng V."/>
            <person name="Clum A."/>
            <person name="Steindorff A."/>
            <person name="Ohm R.A."/>
            <person name="Martin F."/>
            <person name="Silar P."/>
            <person name="Natvig D.O."/>
            <person name="Lalanne C."/>
            <person name="Gautier V."/>
            <person name="Ament-Velasquez S.L."/>
            <person name="Kruys A."/>
            <person name="Hutchinson M.I."/>
            <person name="Powell A.J."/>
            <person name="Barry K."/>
            <person name="Miller A.N."/>
            <person name="Grigoriev I.V."/>
            <person name="Debuchy R."/>
            <person name="Gladieux P."/>
            <person name="Hiltunen Thoren M."/>
            <person name="Johannesson H."/>
        </authorList>
    </citation>
    <scope>NUCLEOTIDE SEQUENCE</scope>
    <source>
        <strain evidence="4">CBS 118394</strain>
    </source>
</reference>